<feature type="signal peptide" evidence="1">
    <location>
        <begin position="1"/>
        <end position="21"/>
    </location>
</feature>
<protein>
    <recommendedName>
        <fullName evidence="4">Lipoprotein</fullName>
    </recommendedName>
</protein>
<dbReference type="EMBL" id="BPUX01000012">
    <property type="protein sequence ID" value="GJH42633.1"/>
    <property type="molecule type" value="Genomic_DNA"/>
</dbReference>
<dbReference type="RefSeq" id="WP_160530949.1">
    <property type="nucleotide sequence ID" value="NZ_BPUX01000012.1"/>
</dbReference>
<evidence type="ECO:0000256" key="1">
    <source>
        <dbReference type="SAM" id="SignalP"/>
    </source>
</evidence>
<dbReference type="PROSITE" id="PS51257">
    <property type="entry name" value="PROKAR_LIPOPROTEIN"/>
    <property type="match status" value="1"/>
</dbReference>
<evidence type="ECO:0008006" key="4">
    <source>
        <dbReference type="Google" id="ProtNLM"/>
    </source>
</evidence>
<evidence type="ECO:0000313" key="2">
    <source>
        <dbReference type="EMBL" id="GJH42633.1"/>
    </source>
</evidence>
<comment type="caution">
    <text evidence="2">The sequence shown here is derived from an EMBL/GenBank/DDBJ whole genome shotgun (WGS) entry which is preliminary data.</text>
</comment>
<keyword evidence="1" id="KW-0732">Signal</keyword>
<sequence length="231" mass="25643">MRQYCTRAVLFSSVLALFACSHLPETSTRDVSVVSAQAATQALGIDLASLEQKATTLRTFEYIYNNERYLAYLSTHPEFIRVQKDSNVSKFFYQTGKLAVVQDATGIYQFDHVGKLTKAVNIKGQKIDVSSEKQSELLTQGKKLLKILGNNKADASASRINTGSDAKVNYLCIAKIQQVAQTNRVFRSPENAVVTANNIKATVRLNGTQYYTMECQLANDKVSKLSLIKNK</sequence>
<organism evidence="2 3">
    <name type="scientific">Pasteurella canis</name>
    <dbReference type="NCBI Taxonomy" id="753"/>
    <lineage>
        <taxon>Bacteria</taxon>
        <taxon>Pseudomonadati</taxon>
        <taxon>Pseudomonadota</taxon>
        <taxon>Gammaproteobacteria</taxon>
        <taxon>Pasteurellales</taxon>
        <taxon>Pasteurellaceae</taxon>
        <taxon>Pasteurella</taxon>
    </lineage>
</organism>
<keyword evidence="3" id="KW-1185">Reference proteome</keyword>
<feature type="chain" id="PRO_5046537209" description="Lipoprotein" evidence="1">
    <location>
        <begin position="22"/>
        <end position="231"/>
    </location>
</feature>
<accession>A0ABQ4VF30</accession>
<evidence type="ECO:0000313" key="3">
    <source>
        <dbReference type="Proteomes" id="UP001052140"/>
    </source>
</evidence>
<dbReference type="Proteomes" id="UP001052140">
    <property type="component" value="Unassembled WGS sequence"/>
</dbReference>
<reference evidence="2" key="1">
    <citation type="submission" date="2024-05" db="EMBL/GenBank/DDBJ databases">
        <title>Determining zoonotic pasteurella genome.</title>
        <authorList>
            <person name="Maeda T."/>
            <person name="Takahashi T."/>
            <person name="Yoshida H."/>
        </authorList>
    </citation>
    <scope>NUCLEOTIDE SEQUENCE</scope>
    <source>
        <strain evidence="2">PA42</strain>
    </source>
</reference>
<name>A0ABQ4VF30_9PAST</name>
<dbReference type="GeneID" id="69686803"/>
<gene>
    <name evidence="2" type="ORF">PA42_08070</name>
</gene>
<proteinExistence type="predicted"/>